<proteinExistence type="predicted"/>
<name>A0A0H3ZQY1_9VIBR</name>
<protein>
    <submittedName>
        <fullName evidence="1">Uncharacterized protein</fullName>
    </submittedName>
</protein>
<reference evidence="1" key="1">
    <citation type="journal article" date="2015" name="MBio">
        <title>Eco-Evolutionary Dynamics of Episomes among Ecologically Cohesive Bacterial Populations.</title>
        <authorList>
            <person name="Xue H."/>
            <person name="Cordero O.X."/>
            <person name="Camas F.M."/>
            <person name="Trimble W."/>
            <person name="Meyer F."/>
            <person name="Guglielmini J."/>
            <person name="Rocha E.P."/>
            <person name="Polz M.F."/>
        </authorList>
    </citation>
    <scope>NUCLEOTIDE SEQUENCE</scope>
    <source>
        <strain evidence="1">FF_112</strain>
    </source>
</reference>
<evidence type="ECO:0000313" key="1">
    <source>
        <dbReference type="EMBL" id="AKN36309.1"/>
    </source>
</evidence>
<accession>A0A0H3ZQY1</accession>
<sequence>MNLGDRRVSLFLEQLSPALGVTLRARLFACIFHLWPKSGITLMSHSVPPQNVPLYSPYLKGYRCNPERQRLVILPRCRSSYLLTPFTDIH</sequence>
<dbReference type="EMBL" id="KP795485">
    <property type="protein sequence ID" value="AKN36309.1"/>
    <property type="molecule type" value="Genomic_DNA"/>
</dbReference>
<dbReference type="AlphaFoldDB" id="A0A0H3ZQY1"/>
<organism evidence="1">
    <name type="scientific">Vibrio tasmaniensis</name>
    <dbReference type="NCBI Taxonomy" id="212663"/>
    <lineage>
        <taxon>Bacteria</taxon>
        <taxon>Pseudomonadati</taxon>
        <taxon>Pseudomonadota</taxon>
        <taxon>Gammaproteobacteria</taxon>
        <taxon>Vibrionales</taxon>
        <taxon>Vibrionaceae</taxon>
        <taxon>Vibrio</taxon>
    </lineage>
</organism>